<dbReference type="Proteomes" id="UP000076587">
    <property type="component" value="Unassembled WGS sequence"/>
</dbReference>
<dbReference type="InterPro" id="IPR002177">
    <property type="entry name" value="DPS_DNA-bd"/>
</dbReference>
<dbReference type="RefSeq" id="WP_063378550.1">
    <property type="nucleotide sequence ID" value="NZ_AUXT01000196.1"/>
</dbReference>
<proteinExistence type="inferred from homology"/>
<dbReference type="PROSITE" id="PS00818">
    <property type="entry name" value="DPS_1"/>
    <property type="match status" value="1"/>
</dbReference>
<feature type="domain" description="Ferritin/DPS" evidence="3">
    <location>
        <begin position="17"/>
        <end position="155"/>
    </location>
</feature>
<protein>
    <recommendedName>
        <fullName evidence="3">Ferritin/DPS domain-containing protein</fullName>
    </recommendedName>
</protein>
<dbReference type="InterPro" id="IPR023188">
    <property type="entry name" value="DPS_DNA-bd_CS"/>
</dbReference>
<evidence type="ECO:0000313" key="5">
    <source>
        <dbReference type="Proteomes" id="UP000076587"/>
    </source>
</evidence>
<evidence type="ECO:0000256" key="2">
    <source>
        <dbReference type="RuleBase" id="RU003875"/>
    </source>
</evidence>
<dbReference type="PATRIC" id="fig|1365253.3.peg.4177"/>
<comment type="caution">
    <text evidence="4">The sequence shown here is derived from an EMBL/GenBank/DDBJ whole genome shotgun (WGS) entry which is preliminary data.</text>
</comment>
<dbReference type="PRINTS" id="PR01346">
    <property type="entry name" value="HELNAPAPROT"/>
</dbReference>
<evidence type="ECO:0000256" key="1">
    <source>
        <dbReference type="ARBA" id="ARBA00009497"/>
    </source>
</evidence>
<dbReference type="Gene3D" id="1.20.1260.10">
    <property type="match status" value="1"/>
</dbReference>
<dbReference type="CDD" id="cd01043">
    <property type="entry name" value="DPS"/>
    <property type="match status" value="1"/>
</dbReference>
<gene>
    <name evidence="4" type="ORF">N482_17155</name>
</gene>
<dbReference type="InterPro" id="IPR012347">
    <property type="entry name" value="Ferritin-like"/>
</dbReference>
<dbReference type="InterPro" id="IPR008331">
    <property type="entry name" value="Ferritin_DPS_dom"/>
</dbReference>
<dbReference type="PIRSF" id="PIRSF005900">
    <property type="entry name" value="Dps"/>
    <property type="match status" value="1"/>
</dbReference>
<reference evidence="4 5" key="1">
    <citation type="submission" date="2013-07" db="EMBL/GenBank/DDBJ databases">
        <title>Comparative Genomic and Metabolomic Analysis of Twelve Strains of Pseudoalteromonas luteoviolacea.</title>
        <authorList>
            <person name="Vynne N.G."/>
            <person name="Mansson M."/>
            <person name="Gram L."/>
        </authorList>
    </citation>
    <scope>NUCLEOTIDE SEQUENCE [LARGE SCALE GENOMIC DNA]</scope>
    <source>
        <strain evidence="4 5">NCIMB 1942</strain>
    </source>
</reference>
<dbReference type="GO" id="GO:0016722">
    <property type="term" value="F:oxidoreductase activity, acting on metal ions"/>
    <property type="evidence" value="ECO:0007669"/>
    <property type="project" value="InterPro"/>
</dbReference>
<dbReference type="GO" id="GO:0008199">
    <property type="term" value="F:ferric iron binding"/>
    <property type="evidence" value="ECO:0007669"/>
    <property type="project" value="InterPro"/>
</dbReference>
<sequence>MSNSIGLDAQKSQQLVESLNALLSSYQIQYMNARSFHWNIKGREFFELHVKFEEIYNQLLLKVDELAERILTIEGTPLHAFSDYLSISEISEAKDVQNGPEAVAILLDGFTQLIKTQRSILMQASDAEDEGTASLMSDYITEQEKLVWMLKAYLG</sequence>
<dbReference type="SUPFAM" id="SSF47240">
    <property type="entry name" value="Ferritin-like"/>
    <property type="match status" value="1"/>
</dbReference>
<dbReference type="EMBL" id="AUXT01000196">
    <property type="protein sequence ID" value="KZN44260.1"/>
    <property type="molecule type" value="Genomic_DNA"/>
</dbReference>
<dbReference type="PANTHER" id="PTHR42932:SF1">
    <property type="entry name" value="GENERAL STRESS PROTEIN 20U"/>
    <property type="match status" value="1"/>
</dbReference>
<dbReference type="OrthoDB" id="9797687at2"/>
<dbReference type="InterPro" id="IPR009078">
    <property type="entry name" value="Ferritin-like_SF"/>
</dbReference>
<dbReference type="PANTHER" id="PTHR42932">
    <property type="entry name" value="GENERAL STRESS PROTEIN 20U"/>
    <property type="match status" value="1"/>
</dbReference>
<dbReference type="Pfam" id="PF00210">
    <property type="entry name" value="Ferritin"/>
    <property type="match status" value="1"/>
</dbReference>
<evidence type="ECO:0000259" key="3">
    <source>
        <dbReference type="Pfam" id="PF00210"/>
    </source>
</evidence>
<dbReference type="AlphaFoldDB" id="A0A166ZFI8"/>
<accession>A0A166ZFI8</accession>
<evidence type="ECO:0000313" key="4">
    <source>
        <dbReference type="EMBL" id="KZN44260.1"/>
    </source>
</evidence>
<organism evidence="4 5">
    <name type="scientific">Pseudoalteromonas luteoviolacea NCIMB 1942</name>
    <dbReference type="NCBI Taxonomy" id="1365253"/>
    <lineage>
        <taxon>Bacteria</taxon>
        <taxon>Pseudomonadati</taxon>
        <taxon>Pseudomonadota</taxon>
        <taxon>Gammaproteobacteria</taxon>
        <taxon>Alteromonadales</taxon>
        <taxon>Pseudoalteromonadaceae</taxon>
        <taxon>Pseudoalteromonas</taxon>
    </lineage>
</organism>
<comment type="similarity">
    <text evidence="1 2">Belongs to the Dps family.</text>
</comment>
<name>A0A166ZFI8_9GAMM</name>